<proteinExistence type="predicted"/>
<reference evidence="1" key="1">
    <citation type="submission" date="2023-07" db="EMBL/GenBank/DDBJ databases">
        <authorList>
            <person name="Aktuganov G."/>
            <person name="Boyko T."/>
            <person name="Delegan Y."/>
            <person name="Galimzianova N."/>
            <person name="Gilvanova E."/>
            <person name="Korobov V."/>
            <person name="Kuzmina L."/>
            <person name="Melentiev A."/>
            <person name="Milman P."/>
            <person name="Ryabova A."/>
            <person name="Stupak E."/>
            <person name="Yasakov T."/>
            <person name="Zharikova N."/>
            <person name="Zhurenko E."/>
        </authorList>
    </citation>
    <scope>NUCLEOTIDE SEQUENCE</scope>
    <source>
        <strain evidence="1">IB-739</strain>
    </source>
</reference>
<name>A0ABT8VM81_9BACL</name>
<sequence>MTVFRMLESNGVKIGQIDVIQYGDHRFPTETFTINVPDSTYCRILLEQLEVNPLPLIRCILWLEVAAKGELKVNLIQLVEVNNALIEMEDSA</sequence>
<gene>
    <name evidence="1" type="ORF">Q3C12_34425</name>
</gene>
<organism evidence="1 2">
    <name type="scientific">Paenibacillus ehimensis</name>
    <dbReference type="NCBI Taxonomy" id="79264"/>
    <lineage>
        <taxon>Bacteria</taxon>
        <taxon>Bacillati</taxon>
        <taxon>Bacillota</taxon>
        <taxon>Bacilli</taxon>
        <taxon>Bacillales</taxon>
        <taxon>Paenibacillaceae</taxon>
        <taxon>Paenibacillus</taxon>
    </lineage>
</organism>
<accession>A0ABT8VM81</accession>
<protein>
    <submittedName>
        <fullName evidence="1">Uncharacterized protein</fullName>
    </submittedName>
</protein>
<comment type="caution">
    <text evidence="1">The sequence shown here is derived from an EMBL/GenBank/DDBJ whole genome shotgun (WGS) entry which is preliminary data.</text>
</comment>
<evidence type="ECO:0000313" key="1">
    <source>
        <dbReference type="EMBL" id="MDO3682094.1"/>
    </source>
</evidence>
<evidence type="ECO:0000313" key="2">
    <source>
        <dbReference type="Proteomes" id="UP001168883"/>
    </source>
</evidence>
<dbReference type="Proteomes" id="UP001168883">
    <property type="component" value="Unassembled WGS sequence"/>
</dbReference>
<dbReference type="EMBL" id="JAUMKJ010000099">
    <property type="protein sequence ID" value="MDO3682094.1"/>
    <property type="molecule type" value="Genomic_DNA"/>
</dbReference>
<keyword evidence="2" id="KW-1185">Reference proteome</keyword>
<dbReference type="RefSeq" id="WP_302881555.1">
    <property type="nucleotide sequence ID" value="NZ_JAUMKJ010000099.1"/>
</dbReference>